<evidence type="ECO:0008006" key="3">
    <source>
        <dbReference type="Google" id="ProtNLM"/>
    </source>
</evidence>
<dbReference type="RefSeq" id="WP_159966769.1">
    <property type="nucleotide sequence ID" value="NZ_APKE01000083.1"/>
</dbReference>
<dbReference type="EMBL" id="APKE01000083">
    <property type="protein sequence ID" value="KAF0674374.1"/>
    <property type="molecule type" value="Genomic_DNA"/>
</dbReference>
<dbReference type="AlphaFoldDB" id="A0A921NQU0"/>
<gene>
    <name evidence="1" type="ORF">PMES_03330</name>
</gene>
<organism evidence="1 2">
    <name type="scientific">Profundibacterium mesophilum KAUST100406-0324</name>
    <dbReference type="NCBI Taxonomy" id="1037889"/>
    <lineage>
        <taxon>Bacteria</taxon>
        <taxon>Pseudomonadati</taxon>
        <taxon>Pseudomonadota</taxon>
        <taxon>Alphaproteobacteria</taxon>
        <taxon>Rhodobacterales</taxon>
        <taxon>Roseobacteraceae</taxon>
        <taxon>Profundibacterium</taxon>
    </lineage>
</organism>
<evidence type="ECO:0000313" key="2">
    <source>
        <dbReference type="Proteomes" id="UP000698242"/>
    </source>
</evidence>
<comment type="caution">
    <text evidence="1">The sequence shown here is derived from an EMBL/GenBank/DDBJ whole genome shotgun (WGS) entry which is preliminary data.</text>
</comment>
<name>A0A921NQU0_9RHOB</name>
<protein>
    <recommendedName>
        <fullName evidence="3">ArsR family transcriptional regulator</fullName>
    </recommendedName>
</protein>
<evidence type="ECO:0000313" key="1">
    <source>
        <dbReference type="EMBL" id="KAF0674374.1"/>
    </source>
</evidence>
<dbReference type="OrthoDB" id="7855192at2"/>
<proteinExistence type="predicted"/>
<keyword evidence="2" id="KW-1185">Reference proteome</keyword>
<accession>A0A921NQU0</accession>
<sequence length="98" mass="10862">MIWPVERIEAEMRRLHVLRYLAAAGGYEASASVLRLHCARIGLPTTGDQLVADLSWLEQAQLTTLRSYGTDTIARLTSAGRDVSEGTQYYPGVMRPDP</sequence>
<dbReference type="Proteomes" id="UP000698242">
    <property type="component" value="Unassembled WGS sequence"/>
</dbReference>
<reference evidence="1" key="1">
    <citation type="submission" date="2013-03" db="EMBL/GenBank/DDBJ databases">
        <title>Genome Sequence of the Profundibacterium mesophilum strain KAUST100406-0324T from Red Sea, a novel genus in the family Rhodobacteraceae.</title>
        <authorList>
            <person name="Essack M."/>
            <person name="Alam I."/>
            <person name="Lafi F."/>
            <person name="Alawi W."/>
            <person name="Kamanu F."/>
            <person name="Al-Suwailem A."/>
            <person name="Lee O.O."/>
            <person name="Xu Y."/>
            <person name="Bajic V."/>
            <person name="Qian P.-Y."/>
            <person name="Archer J."/>
        </authorList>
    </citation>
    <scope>NUCLEOTIDE SEQUENCE</scope>
    <source>
        <strain evidence="1">KAUST100406-0324</strain>
    </source>
</reference>